<gene>
    <name evidence="1" type="ORF">GCM10009827_088960</name>
</gene>
<evidence type="ECO:0008006" key="3">
    <source>
        <dbReference type="Google" id="ProtNLM"/>
    </source>
</evidence>
<name>A0ABN2C8F2_9ACTN</name>
<reference evidence="1 2" key="1">
    <citation type="journal article" date="2019" name="Int. J. Syst. Evol. Microbiol.">
        <title>The Global Catalogue of Microorganisms (GCM) 10K type strain sequencing project: providing services to taxonomists for standard genome sequencing and annotation.</title>
        <authorList>
            <consortium name="The Broad Institute Genomics Platform"/>
            <consortium name="The Broad Institute Genome Sequencing Center for Infectious Disease"/>
            <person name="Wu L."/>
            <person name="Ma J."/>
        </authorList>
    </citation>
    <scope>NUCLEOTIDE SEQUENCE [LARGE SCALE GENOMIC DNA]</scope>
    <source>
        <strain evidence="1 2">JCM 15933</strain>
    </source>
</reference>
<comment type="caution">
    <text evidence="1">The sequence shown here is derived from an EMBL/GenBank/DDBJ whole genome shotgun (WGS) entry which is preliminary data.</text>
</comment>
<keyword evidence="2" id="KW-1185">Reference proteome</keyword>
<organism evidence="1 2">
    <name type="scientific">Dactylosporangium maewongense</name>
    <dbReference type="NCBI Taxonomy" id="634393"/>
    <lineage>
        <taxon>Bacteria</taxon>
        <taxon>Bacillati</taxon>
        <taxon>Actinomycetota</taxon>
        <taxon>Actinomycetes</taxon>
        <taxon>Micromonosporales</taxon>
        <taxon>Micromonosporaceae</taxon>
        <taxon>Dactylosporangium</taxon>
    </lineage>
</organism>
<evidence type="ECO:0000313" key="2">
    <source>
        <dbReference type="Proteomes" id="UP001501470"/>
    </source>
</evidence>
<sequence length="72" mass="7628">MTVAFSSALLDWLSEPPLVYAAAAIPPAATTTTMATPIATVRADTRGFWGGTEWRPGRSTCSVLLTLFPLSD</sequence>
<protein>
    <recommendedName>
        <fullName evidence="3">Secreted protein</fullName>
    </recommendedName>
</protein>
<accession>A0ABN2C8F2</accession>
<dbReference type="EMBL" id="BAAAQD010000024">
    <property type="protein sequence ID" value="GAA1554359.1"/>
    <property type="molecule type" value="Genomic_DNA"/>
</dbReference>
<proteinExistence type="predicted"/>
<dbReference type="Proteomes" id="UP001501470">
    <property type="component" value="Unassembled WGS sequence"/>
</dbReference>
<evidence type="ECO:0000313" key="1">
    <source>
        <dbReference type="EMBL" id="GAA1554359.1"/>
    </source>
</evidence>